<evidence type="ECO:0000256" key="1">
    <source>
        <dbReference type="SAM" id="MobiDB-lite"/>
    </source>
</evidence>
<dbReference type="HOGENOM" id="CLU_1442582_0_0_1"/>
<dbReference type="EMBL" id="ABJB010926381">
    <property type="status" value="NOT_ANNOTATED_CDS"/>
    <property type="molecule type" value="Genomic_DNA"/>
</dbReference>
<keyword evidence="4" id="KW-1185">Reference proteome</keyword>
<feature type="compositionally biased region" description="Pro residues" evidence="1">
    <location>
        <begin position="132"/>
        <end position="150"/>
    </location>
</feature>
<dbReference type="EMBL" id="ABJB010654171">
    <property type="status" value="NOT_ANNOTATED_CDS"/>
    <property type="molecule type" value="Genomic_DNA"/>
</dbReference>
<accession>B7QBB6</accession>
<gene>
    <name evidence="2" type="ORF">IscW_ISCW013189</name>
</gene>
<dbReference type="VEuPathDB" id="VectorBase:ISCI013189"/>
<dbReference type="InParanoid" id="B7QBB6"/>
<dbReference type="EMBL" id="ABJB010239049">
    <property type="status" value="NOT_ANNOTATED_CDS"/>
    <property type="molecule type" value="Genomic_DNA"/>
</dbReference>
<dbReference type="VEuPathDB" id="VectorBase:ISCP_031681"/>
<dbReference type="EnsemblMetazoa" id="ISCW013189-RA">
    <property type="protein sequence ID" value="ISCW013189-PA"/>
    <property type="gene ID" value="ISCW013189"/>
</dbReference>
<dbReference type="VEuPathDB" id="VectorBase:ISCW013189"/>
<dbReference type="EMBL" id="ABJB011056766">
    <property type="status" value="NOT_ANNOTATED_CDS"/>
    <property type="molecule type" value="Genomic_DNA"/>
</dbReference>
<dbReference type="AlphaFoldDB" id="B7QBB6"/>
<dbReference type="OrthoDB" id="6513187at2759"/>
<organism>
    <name type="scientific">Ixodes scapularis</name>
    <name type="common">Black-legged tick</name>
    <name type="synonym">Deer tick</name>
    <dbReference type="NCBI Taxonomy" id="6945"/>
    <lineage>
        <taxon>Eukaryota</taxon>
        <taxon>Metazoa</taxon>
        <taxon>Ecdysozoa</taxon>
        <taxon>Arthropoda</taxon>
        <taxon>Chelicerata</taxon>
        <taxon>Arachnida</taxon>
        <taxon>Acari</taxon>
        <taxon>Parasitiformes</taxon>
        <taxon>Ixodida</taxon>
        <taxon>Ixodoidea</taxon>
        <taxon>Ixodidae</taxon>
        <taxon>Ixodinae</taxon>
        <taxon>Ixodes</taxon>
    </lineage>
</organism>
<evidence type="ECO:0000313" key="3">
    <source>
        <dbReference type="EnsemblMetazoa" id="ISCW013189-PA"/>
    </source>
</evidence>
<feature type="compositionally biased region" description="Low complexity" evidence="1">
    <location>
        <begin position="151"/>
        <end position="172"/>
    </location>
</feature>
<protein>
    <submittedName>
        <fullName evidence="2 3">Uncharacterized protein</fullName>
    </submittedName>
</protein>
<dbReference type="Proteomes" id="UP000001555">
    <property type="component" value="Unassembled WGS sequence"/>
</dbReference>
<dbReference type="EMBL" id="DS900056">
    <property type="protein sequence ID" value="EEC16138.1"/>
    <property type="molecule type" value="Genomic_DNA"/>
</dbReference>
<dbReference type="EMBL" id="ABJB010115080">
    <property type="status" value="NOT_ANNOTATED_CDS"/>
    <property type="molecule type" value="Genomic_DNA"/>
</dbReference>
<name>B7QBB6_IXOSC</name>
<dbReference type="EMBL" id="ABJB010407737">
    <property type="status" value="NOT_ANNOTATED_CDS"/>
    <property type="molecule type" value="Genomic_DNA"/>
</dbReference>
<dbReference type="PaxDb" id="6945-B7QBB6"/>
<dbReference type="EMBL" id="ABJB010547983">
    <property type="status" value="NOT_ANNOTATED_CDS"/>
    <property type="molecule type" value="Genomic_DNA"/>
</dbReference>
<reference evidence="2 4" key="1">
    <citation type="submission" date="2008-03" db="EMBL/GenBank/DDBJ databases">
        <title>Annotation of Ixodes scapularis.</title>
        <authorList>
            <consortium name="Ixodes scapularis Genome Project Consortium"/>
            <person name="Caler E."/>
            <person name="Hannick L.I."/>
            <person name="Bidwell S."/>
            <person name="Joardar V."/>
            <person name="Thiagarajan M."/>
            <person name="Amedeo P."/>
            <person name="Galinsky K.J."/>
            <person name="Schobel S."/>
            <person name="Inman J."/>
            <person name="Hostetler J."/>
            <person name="Miller J."/>
            <person name="Hammond M."/>
            <person name="Megy K."/>
            <person name="Lawson D."/>
            <person name="Kodira C."/>
            <person name="Sutton G."/>
            <person name="Meyer J."/>
            <person name="Hill C.A."/>
            <person name="Birren B."/>
            <person name="Nene V."/>
            <person name="Collins F."/>
            <person name="Alarcon-Chaidez F."/>
            <person name="Wikel S."/>
            <person name="Strausberg R."/>
        </authorList>
    </citation>
    <scope>NUCLEOTIDE SEQUENCE [LARGE SCALE GENOMIC DNA]</scope>
    <source>
        <strain evidence="4">Wikel</strain>
        <strain evidence="2">Wikel colony</strain>
    </source>
</reference>
<sequence>MRIERRIREDNGPGACTDTLDGDRDVLERSGALLDFETSARSMLNKSLAALVLLVTLSSAYCQAWPTPPSSPTAVLYQPTNLRYPPDRMDPYRFGFTTDRYGRGFGYSCKDVFECQALKEKQELEEGYRGLQPPPRSPYPRQPPLPPPFNPQQALQQQQPLQRLSHQQLSHQARYPPSARLPLPGPYW</sequence>
<evidence type="ECO:0000313" key="2">
    <source>
        <dbReference type="EMBL" id="EEC16138.1"/>
    </source>
</evidence>
<feature type="region of interest" description="Disordered" evidence="1">
    <location>
        <begin position="126"/>
        <end position="188"/>
    </location>
</feature>
<reference evidence="3" key="2">
    <citation type="submission" date="2020-05" db="UniProtKB">
        <authorList>
            <consortium name="EnsemblMetazoa"/>
        </authorList>
    </citation>
    <scope>IDENTIFICATION</scope>
    <source>
        <strain evidence="3">wikel</strain>
    </source>
</reference>
<evidence type="ECO:0000313" key="4">
    <source>
        <dbReference type="Proteomes" id="UP000001555"/>
    </source>
</evidence>
<dbReference type="EMBL" id="ABJB011006037">
    <property type="status" value="NOT_ANNOTATED_CDS"/>
    <property type="molecule type" value="Genomic_DNA"/>
</dbReference>
<proteinExistence type="predicted"/>